<accession>A0ACC5ZSG9</accession>
<keyword evidence="2" id="KW-1185">Reference proteome</keyword>
<sequence>MTLTKTTIATFEHPFSVPGFDEMLPAGAYEIDTEQCAPPGRLDPEAWKASVFMKLHTRETHPGLARVLAVSLADLDRARARDTATGKALTDTFLEEMLGDPLVLLVMQADGFSAAQIRHIYSGAFNAPDGDDVRGLGKSTKTRQYEASVRAAENEGMPVAT</sequence>
<dbReference type="Proteomes" id="UP001203036">
    <property type="component" value="Unassembled WGS sequence"/>
</dbReference>
<dbReference type="EMBL" id="JAMQGO010000001">
    <property type="protein sequence ID" value="MCM2561274.1"/>
    <property type="molecule type" value="Genomic_DNA"/>
</dbReference>
<name>A0ACC5ZSG9_9RHOB</name>
<comment type="caution">
    <text evidence="1">The sequence shown here is derived from an EMBL/GenBank/DDBJ whole genome shotgun (WGS) entry which is preliminary data.</text>
</comment>
<gene>
    <name evidence="1" type="ORF">M8744_03860</name>
</gene>
<evidence type="ECO:0000313" key="1">
    <source>
        <dbReference type="EMBL" id="MCM2561274.1"/>
    </source>
</evidence>
<evidence type="ECO:0000313" key="2">
    <source>
        <dbReference type="Proteomes" id="UP001203036"/>
    </source>
</evidence>
<reference evidence="1" key="1">
    <citation type="submission" date="2022-06" db="EMBL/GenBank/DDBJ databases">
        <title>Lutimaribacter sp. EGI FJ00013, a novel bacterium isolated from a salt lake sediment enrichment.</title>
        <authorList>
            <person name="Gao L."/>
            <person name="Fang B.-Z."/>
            <person name="Li W.-J."/>
        </authorList>
    </citation>
    <scope>NUCLEOTIDE SEQUENCE</scope>
    <source>
        <strain evidence="1">EGI FJ00013</strain>
    </source>
</reference>
<protein>
    <submittedName>
        <fullName evidence="1">Uncharacterized protein</fullName>
    </submittedName>
</protein>
<proteinExistence type="predicted"/>
<organism evidence="1 2">
    <name type="scientific">Lutimaribacter degradans</name>
    <dbReference type="NCBI Taxonomy" id="2945989"/>
    <lineage>
        <taxon>Bacteria</taxon>
        <taxon>Pseudomonadati</taxon>
        <taxon>Pseudomonadota</taxon>
        <taxon>Alphaproteobacteria</taxon>
        <taxon>Rhodobacterales</taxon>
        <taxon>Roseobacteraceae</taxon>
        <taxon>Lutimaribacter</taxon>
    </lineage>
</organism>